<dbReference type="InterPro" id="IPR006555">
    <property type="entry name" value="ATP-dep_Helicase_C"/>
</dbReference>
<dbReference type="RefSeq" id="WP_078745710.1">
    <property type="nucleotide sequence ID" value="NZ_FUXG01000014.1"/>
</dbReference>
<evidence type="ECO:0000256" key="2">
    <source>
        <dbReference type="ARBA" id="ARBA00022741"/>
    </source>
</evidence>
<dbReference type="OrthoDB" id="9805194at2"/>
<dbReference type="GO" id="GO:0051539">
    <property type="term" value="F:4 iron, 4 sulfur cluster binding"/>
    <property type="evidence" value="ECO:0007669"/>
    <property type="project" value="UniProtKB-UniRule"/>
</dbReference>
<dbReference type="PANTHER" id="PTHR11472">
    <property type="entry name" value="DNA REPAIR DEAD HELICASE RAD3/XP-D SUBFAMILY MEMBER"/>
    <property type="match status" value="1"/>
</dbReference>
<dbReference type="GO" id="GO:0005524">
    <property type="term" value="F:ATP binding"/>
    <property type="evidence" value="ECO:0007669"/>
    <property type="project" value="UniProtKB-UniRule"/>
</dbReference>
<comment type="similarity">
    <text evidence="6">Belongs to the helicase family. DinG subfamily. Type 1 sub-subfamily.</text>
</comment>
<dbReference type="PROSITE" id="PS51193">
    <property type="entry name" value="HELICASE_ATP_BIND_2"/>
    <property type="match status" value="1"/>
</dbReference>
<keyword evidence="9" id="KW-1185">Reference proteome</keyword>
<name>A0A1T4R358_9GAMM</name>
<feature type="binding site" evidence="6">
    <location>
        <position position="211"/>
    </location>
    <ligand>
        <name>[4Fe-4S] cluster</name>
        <dbReference type="ChEBI" id="CHEBI:49883"/>
    </ligand>
</feature>
<dbReference type="GO" id="GO:0006281">
    <property type="term" value="P:DNA repair"/>
    <property type="evidence" value="ECO:0007669"/>
    <property type="project" value="TreeGrafter"/>
</dbReference>
<dbReference type="SUPFAM" id="SSF52540">
    <property type="entry name" value="P-loop containing nucleoside triphosphate hydrolases"/>
    <property type="match status" value="1"/>
</dbReference>
<dbReference type="GO" id="GO:0046872">
    <property type="term" value="F:metal ion binding"/>
    <property type="evidence" value="ECO:0007669"/>
    <property type="project" value="UniProtKB-KW"/>
</dbReference>
<dbReference type="EC" id="5.6.2.3" evidence="6"/>
<dbReference type="GO" id="GO:0033677">
    <property type="term" value="F:DNA/RNA helicase activity"/>
    <property type="evidence" value="ECO:0007669"/>
    <property type="project" value="TreeGrafter"/>
</dbReference>
<dbReference type="InterPro" id="IPR039000">
    <property type="entry name" value="DinG_proteobact"/>
</dbReference>
<sequence length="718" mass="80102">MLTDAIKSEIQSSYSTFLKSRNLRSRHGQRLMVAQIARTLGQITTDADGLRISGSHVCAVEAGTGTGKTLAYLVASLPIAKALNKRIVVSTATVALQEQLIFKDLPDLQTHANIQFKYALAKGRSRYLCLSRLEQNLEGANSDQAQTTLSLFEEYLQNSNSAETVALYQTMAQHYLSGRWQGDRDSWHDSLEDPIWRRVTTDHQQCTNRRCSNFVQCAFFKARNELDGADIIVANHDLVLADLSLGGGIVLPKPEDTIYIFDEGHHLPDKAISHFAGSFRINASLQWLRLLKKSLTDLNTELGRDDLITRQLNQLPEILNGLEIELAECYRSLHELTQFNIDDDVNGKSLDRPIHRFEQGIVPESLITQALNLKISFAALCQKLEIIVKQLKDALDPDTNSPIGKTEAEQWLPLATLLHGRAVSAWELWGVYAQPQADNAMPIARWISLLNQQVDLDLEVACSPISAAGTLAQKLWQPCFGAVLSSATLTALGSFDRIKTRAGLPDDSACLVVPSPFDFQNNGILEIPSQACDPTQTDLHTKQIVSFIKTELNQKSGTLVLFSSRKQMKEVLERLPEKLSSNILVQDELTKQVLLERHKQRCDKKQGSIIFGLASFAEGIDLPGQYLEHVVITRIPFSVPDDPVEKTLSEWIELKGGNPFFQITVPDASIRLVQAAGRLLRTEQDKGKISLLDRRIITKRYGKQLLDSLPPFKRSILT</sequence>
<dbReference type="Proteomes" id="UP000191418">
    <property type="component" value="Unassembled WGS sequence"/>
</dbReference>
<dbReference type="FunFam" id="3.40.50.300:FF:000437">
    <property type="entry name" value="ATP-dependent DNA helicase DinG"/>
    <property type="match status" value="1"/>
</dbReference>
<keyword evidence="4 6" id="KW-0067">ATP-binding</keyword>
<accession>A0A1T4R358</accession>
<comment type="function">
    <text evidence="6">DNA-dependent ATPase and 5'-3' DNA helicase. Unwinds D-loops, R-loops, forked DNA and G-quadruplex DNA.</text>
</comment>
<dbReference type="HAMAP" id="MF_02205">
    <property type="entry name" value="DinG_proteobact"/>
    <property type="match status" value="1"/>
</dbReference>
<feature type="binding site" evidence="6">
    <location>
        <position position="217"/>
    </location>
    <ligand>
        <name>[4Fe-4S] cluster</name>
        <dbReference type="ChEBI" id="CHEBI:49883"/>
    </ligand>
</feature>
<protein>
    <recommendedName>
        <fullName evidence="6">ATP-dependent DNA helicase DinG</fullName>
        <ecNumber evidence="6">5.6.2.3</ecNumber>
    </recommendedName>
    <alternativeName>
        <fullName evidence="6">DNA 5'-3' helicase DinG</fullName>
    </alternativeName>
</protein>
<dbReference type="InterPro" id="IPR027417">
    <property type="entry name" value="P-loop_NTPase"/>
</dbReference>
<keyword evidence="1 6" id="KW-0004">4Fe-4S</keyword>
<evidence type="ECO:0000256" key="4">
    <source>
        <dbReference type="ARBA" id="ARBA00022840"/>
    </source>
</evidence>
<evidence type="ECO:0000313" key="9">
    <source>
        <dbReference type="Proteomes" id="UP000191418"/>
    </source>
</evidence>
<dbReference type="PANTHER" id="PTHR11472:SF59">
    <property type="entry name" value="ATP-DEPENDENT DNA HELICASE DING"/>
    <property type="match status" value="1"/>
</dbReference>
<dbReference type="GO" id="GO:0009432">
    <property type="term" value="P:SOS response"/>
    <property type="evidence" value="ECO:0007669"/>
    <property type="project" value="TreeGrafter"/>
</dbReference>
<keyword evidence="6" id="KW-0413">Isomerase</keyword>
<keyword evidence="5 6" id="KW-0238">DNA-binding</keyword>
<dbReference type="GO" id="GO:0003677">
    <property type="term" value="F:DNA binding"/>
    <property type="evidence" value="ECO:0007669"/>
    <property type="project" value="UniProtKB-UniRule"/>
</dbReference>
<keyword evidence="3 6" id="KW-0378">Hydrolase</keyword>
<evidence type="ECO:0000256" key="5">
    <source>
        <dbReference type="ARBA" id="ARBA00023125"/>
    </source>
</evidence>
<dbReference type="AlphaFoldDB" id="A0A1T4R358"/>
<evidence type="ECO:0000256" key="3">
    <source>
        <dbReference type="ARBA" id="ARBA00022801"/>
    </source>
</evidence>
<dbReference type="EMBL" id="MTSM01000011">
    <property type="protein sequence ID" value="OPX55271.1"/>
    <property type="molecule type" value="Genomic_DNA"/>
</dbReference>
<dbReference type="Pfam" id="PF13307">
    <property type="entry name" value="Helicase_C_2"/>
    <property type="match status" value="1"/>
</dbReference>
<feature type="binding site" evidence="6">
    <location>
        <position position="206"/>
    </location>
    <ligand>
        <name>[4Fe-4S] cluster</name>
        <dbReference type="ChEBI" id="CHEBI:49883"/>
    </ligand>
</feature>
<gene>
    <name evidence="6" type="primary">dinG</name>
    <name evidence="8" type="ORF">BTE48_10095</name>
</gene>
<dbReference type="Gene3D" id="3.40.50.300">
    <property type="entry name" value="P-loop containing nucleotide triphosphate hydrolases"/>
    <property type="match status" value="2"/>
</dbReference>
<feature type="domain" description="Helicase ATP-binding" evidence="7">
    <location>
        <begin position="15"/>
        <end position="319"/>
    </location>
</feature>
<keyword evidence="2 6" id="KW-0547">Nucleotide-binding</keyword>
<dbReference type="InterPro" id="IPR045028">
    <property type="entry name" value="DinG/Rad3-like"/>
</dbReference>
<dbReference type="InterPro" id="IPR014013">
    <property type="entry name" value="Helic_SF1/SF2_ATP-bd_DinG/Rad3"/>
</dbReference>
<organism evidence="8 9">
    <name type="scientific">Oceanospirillum multiglobuliferum</name>
    <dbReference type="NCBI Taxonomy" id="64969"/>
    <lineage>
        <taxon>Bacteria</taxon>
        <taxon>Pseudomonadati</taxon>
        <taxon>Pseudomonadota</taxon>
        <taxon>Gammaproteobacteria</taxon>
        <taxon>Oceanospirillales</taxon>
        <taxon>Oceanospirillaceae</taxon>
        <taxon>Oceanospirillum</taxon>
    </lineage>
</organism>
<keyword evidence="6" id="KW-0479">Metal-binding</keyword>
<dbReference type="GO" id="GO:0016887">
    <property type="term" value="F:ATP hydrolysis activity"/>
    <property type="evidence" value="ECO:0007669"/>
    <property type="project" value="RHEA"/>
</dbReference>
<dbReference type="STRING" id="64969.SAMN02745127_02127"/>
<evidence type="ECO:0000256" key="6">
    <source>
        <dbReference type="HAMAP-Rule" id="MF_02205"/>
    </source>
</evidence>
<proteinExistence type="inferred from homology"/>
<keyword evidence="6" id="KW-0411">Iron-sulfur</keyword>
<dbReference type="GO" id="GO:0043139">
    <property type="term" value="F:5'-3' DNA helicase activity"/>
    <property type="evidence" value="ECO:0007669"/>
    <property type="project" value="UniProtKB-UniRule"/>
</dbReference>
<reference evidence="8 9" key="1">
    <citation type="submission" date="2017-01" db="EMBL/GenBank/DDBJ databases">
        <title>Genome Sequencing of a Marine Spirillum, Oceanospirillum multiglobuliferum ATCC 33336, from Japan.</title>
        <authorList>
            <person name="Carney J.G."/>
            <person name="Trachtenberg A.M."/>
            <person name="Rheaume B.A."/>
            <person name="Linnane J.D."/>
            <person name="Pitts N.L."/>
            <person name="Mykles D.L."/>
            <person name="Maclea K.S."/>
        </authorList>
    </citation>
    <scope>NUCLEOTIDE SEQUENCE [LARGE SCALE GENOMIC DNA]</scope>
    <source>
        <strain evidence="8 9">ATCC 33336</strain>
    </source>
</reference>
<keyword evidence="6" id="KW-0408">Iron</keyword>
<comment type="catalytic activity">
    <reaction evidence="6">
        <text>ATP + H2O = ADP + phosphate + H(+)</text>
        <dbReference type="Rhea" id="RHEA:13065"/>
        <dbReference type="ChEBI" id="CHEBI:15377"/>
        <dbReference type="ChEBI" id="CHEBI:15378"/>
        <dbReference type="ChEBI" id="CHEBI:30616"/>
        <dbReference type="ChEBI" id="CHEBI:43474"/>
        <dbReference type="ChEBI" id="CHEBI:456216"/>
        <dbReference type="EC" id="5.6.2.3"/>
    </reaction>
</comment>
<evidence type="ECO:0000313" key="8">
    <source>
        <dbReference type="EMBL" id="OPX55271.1"/>
    </source>
</evidence>
<comment type="caution">
    <text evidence="8">The sequence shown here is derived from an EMBL/GenBank/DDBJ whole genome shotgun (WGS) entry which is preliminary data.</text>
</comment>
<feature type="binding site" evidence="6">
    <location>
        <position position="129"/>
    </location>
    <ligand>
        <name>[4Fe-4S] cluster</name>
        <dbReference type="ChEBI" id="CHEBI:49883"/>
    </ligand>
</feature>
<comment type="cofactor">
    <cofactor evidence="6">
        <name>[4Fe-4S] cluster</name>
        <dbReference type="ChEBI" id="CHEBI:49883"/>
    </cofactor>
    <text evidence="6">Binds 1 [4Fe-4S] cluster.</text>
</comment>
<evidence type="ECO:0000259" key="7">
    <source>
        <dbReference type="PROSITE" id="PS51193"/>
    </source>
</evidence>
<evidence type="ECO:0000256" key="1">
    <source>
        <dbReference type="ARBA" id="ARBA00022485"/>
    </source>
</evidence>
<dbReference type="NCBIfam" id="NF008729">
    <property type="entry name" value="PRK11747.1"/>
    <property type="match status" value="1"/>
</dbReference>
<keyword evidence="6 8" id="KW-0347">Helicase</keyword>
<dbReference type="SMART" id="SM00491">
    <property type="entry name" value="HELICc2"/>
    <property type="match status" value="1"/>
</dbReference>